<keyword evidence="4 11" id="KW-0808">Transferase</keyword>
<evidence type="ECO:0000256" key="1">
    <source>
        <dbReference type="ARBA" id="ARBA00009776"/>
    </source>
</evidence>
<dbReference type="PROSITE" id="PS01331">
    <property type="entry name" value="THYMIDYLATE_KINASE"/>
    <property type="match status" value="1"/>
</dbReference>
<dbReference type="InterPro" id="IPR027417">
    <property type="entry name" value="P-loop_NTPase"/>
</dbReference>
<comment type="similarity">
    <text evidence="1 11">Belongs to the thymidylate kinase family.</text>
</comment>
<evidence type="ECO:0000259" key="12">
    <source>
        <dbReference type="Pfam" id="PF02223"/>
    </source>
</evidence>
<evidence type="ECO:0000256" key="5">
    <source>
        <dbReference type="ARBA" id="ARBA00022727"/>
    </source>
</evidence>
<keyword evidence="6 11" id="KW-0547">Nucleotide-binding</keyword>
<dbReference type="PANTHER" id="PTHR10344:SF4">
    <property type="entry name" value="UMP-CMP KINASE 2, MITOCHONDRIAL"/>
    <property type="match status" value="1"/>
</dbReference>
<feature type="domain" description="Thymidylate kinase-like" evidence="12">
    <location>
        <begin position="5"/>
        <end position="190"/>
    </location>
</feature>
<comment type="function">
    <text evidence="10 11">Phosphorylation of dTMP to form dTDP in both de novo and salvage pathways of dTTP synthesis.</text>
</comment>
<keyword evidence="8 11" id="KW-0067">ATP-binding</keyword>
<evidence type="ECO:0000256" key="9">
    <source>
        <dbReference type="ARBA" id="ARBA00048743"/>
    </source>
</evidence>
<dbReference type="InterPro" id="IPR018094">
    <property type="entry name" value="Thymidylate_kinase"/>
</dbReference>
<dbReference type="EC" id="2.7.4.9" evidence="2 11"/>
<dbReference type="InterPro" id="IPR039430">
    <property type="entry name" value="Thymidylate_kin-like_dom"/>
</dbReference>
<organism evidence="13 14">
    <name type="scientific">Entomoplasma ellychniae</name>
    <dbReference type="NCBI Taxonomy" id="2114"/>
    <lineage>
        <taxon>Bacteria</taxon>
        <taxon>Bacillati</taxon>
        <taxon>Mycoplasmatota</taxon>
        <taxon>Mollicutes</taxon>
        <taxon>Entomoplasmatales</taxon>
        <taxon>Entomoplasmataceae</taxon>
        <taxon>Entomoplasma</taxon>
    </lineage>
</organism>
<feature type="binding site" evidence="11">
    <location>
        <begin position="7"/>
        <end position="14"/>
    </location>
    <ligand>
        <name>ATP</name>
        <dbReference type="ChEBI" id="CHEBI:30616"/>
    </ligand>
</feature>
<dbReference type="InterPro" id="IPR018095">
    <property type="entry name" value="Thymidylate_kin_CS"/>
</dbReference>
<dbReference type="GO" id="GO:0006233">
    <property type="term" value="P:dTDP biosynthetic process"/>
    <property type="evidence" value="ECO:0007669"/>
    <property type="project" value="InterPro"/>
</dbReference>
<evidence type="ECO:0000313" key="13">
    <source>
        <dbReference type="EMBL" id="PPE04791.1"/>
    </source>
</evidence>
<gene>
    <name evidence="11 13" type="primary">tmk</name>
    <name evidence="13" type="ORF">EELLY_v1c04710</name>
</gene>
<evidence type="ECO:0000256" key="2">
    <source>
        <dbReference type="ARBA" id="ARBA00012980"/>
    </source>
</evidence>
<sequence>MFITLEGMDGSGKTTVIQRLKKDLEAQGYSVVLTREPGGLEICEKIRTILLDKDDNKMESWTETLLFIAARKEHLEKLIKPELEKGNIVISDRFLDSTTAYQGGARNLGVDRIQSLQEEVLGDCLPNLTLYFKLSFEEAEKRISKRLQDKNRLDEETQLFKEKVKEAFEKIVIQNPERVKVVDASLDENGVYESSIKIIREELSKWKK</sequence>
<evidence type="ECO:0000256" key="6">
    <source>
        <dbReference type="ARBA" id="ARBA00022741"/>
    </source>
</evidence>
<dbReference type="HAMAP" id="MF_00165">
    <property type="entry name" value="Thymidylate_kinase"/>
    <property type="match status" value="1"/>
</dbReference>
<comment type="catalytic activity">
    <reaction evidence="9 11">
        <text>dTMP + ATP = dTDP + ADP</text>
        <dbReference type="Rhea" id="RHEA:13517"/>
        <dbReference type="ChEBI" id="CHEBI:30616"/>
        <dbReference type="ChEBI" id="CHEBI:58369"/>
        <dbReference type="ChEBI" id="CHEBI:63528"/>
        <dbReference type="ChEBI" id="CHEBI:456216"/>
        <dbReference type="EC" id="2.7.4.9"/>
    </reaction>
</comment>
<evidence type="ECO:0000313" key="14">
    <source>
        <dbReference type="Proteomes" id="UP000239010"/>
    </source>
</evidence>
<proteinExistence type="inferred from homology"/>
<evidence type="ECO:0000256" key="3">
    <source>
        <dbReference type="ARBA" id="ARBA00017144"/>
    </source>
</evidence>
<dbReference type="AlphaFoldDB" id="A0A8E2QW58"/>
<evidence type="ECO:0000256" key="4">
    <source>
        <dbReference type="ARBA" id="ARBA00022679"/>
    </source>
</evidence>
<name>A0A8E2QW58_9MOLU</name>
<dbReference type="GO" id="GO:0005829">
    <property type="term" value="C:cytosol"/>
    <property type="evidence" value="ECO:0007669"/>
    <property type="project" value="TreeGrafter"/>
</dbReference>
<keyword evidence="14" id="KW-1185">Reference proteome</keyword>
<dbReference type="Pfam" id="PF02223">
    <property type="entry name" value="Thymidylate_kin"/>
    <property type="match status" value="1"/>
</dbReference>
<evidence type="ECO:0000256" key="11">
    <source>
        <dbReference type="HAMAP-Rule" id="MF_00165"/>
    </source>
</evidence>
<dbReference type="GO" id="GO:0005524">
    <property type="term" value="F:ATP binding"/>
    <property type="evidence" value="ECO:0007669"/>
    <property type="project" value="UniProtKB-UniRule"/>
</dbReference>
<evidence type="ECO:0000256" key="10">
    <source>
        <dbReference type="ARBA" id="ARBA00057735"/>
    </source>
</evidence>
<dbReference type="GO" id="GO:0004798">
    <property type="term" value="F:dTMP kinase activity"/>
    <property type="evidence" value="ECO:0007669"/>
    <property type="project" value="UniProtKB-UniRule"/>
</dbReference>
<protein>
    <recommendedName>
        <fullName evidence="3 11">Thymidylate kinase</fullName>
        <ecNumber evidence="2 11">2.7.4.9</ecNumber>
    </recommendedName>
    <alternativeName>
        <fullName evidence="11">dTMP kinase</fullName>
    </alternativeName>
</protein>
<dbReference type="Gene3D" id="3.40.50.300">
    <property type="entry name" value="P-loop containing nucleotide triphosphate hydrolases"/>
    <property type="match status" value="1"/>
</dbReference>
<comment type="caution">
    <text evidence="13">The sequence shown here is derived from an EMBL/GenBank/DDBJ whole genome shotgun (WGS) entry which is preliminary data.</text>
</comment>
<dbReference type="Proteomes" id="UP000239010">
    <property type="component" value="Unassembled WGS sequence"/>
</dbReference>
<keyword evidence="5 11" id="KW-0545">Nucleotide biosynthesis</keyword>
<dbReference type="NCBIfam" id="TIGR00041">
    <property type="entry name" value="DTMP_kinase"/>
    <property type="match status" value="1"/>
</dbReference>
<dbReference type="GO" id="GO:0006227">
    <property type="term" value="P:dUDP biosynthetic process"/>
    <property type="evidence" value="ECO:0007669"/>
    <property type="project" value="TreeGrafter"/>
</dbReference>
<dbReference type="EMBL" id="PHND01000001">
    <property type="protein sequence ID" value="PPE04791.1"/>
    <property type="molecule type" value="Genomic_DNA"/>
</dbReference>
<dbReference type="CDD" id="cd01672">
    <property type="entry name" value="TMPK"/>
    <property type="match status" value="1"/>
</dbReference>
<keyword evidence="7 11" id="KW-0418">Kinase</keyword>
<reference evidence="13 14" key="1">
    <citation type="submission" date="2017-11" db="EMBL/GenBank/DDBJ databases">
        <title>Genome sequence of Entomoplasma ellychniae ELCN-1 (ATCC 43707).</title>
        <authorList>
            <person name="Lo W.-S."/>
            <person name="Gasparich G.E."/>
            <person name="Kuo C.-H."/>
        </authorList>
    </citation>
    <scope>NUCLEOTIDE SEQUENCE [LARGE SCALE GENOMIC DNA]</scope>
    <source>
        <strain evidence="13 14">ELCN-1</strain>
    </source>
</reference>
<dbReference type="RefSeq" id="WP_104205880.1">
    <property type="nucleotide sequence ID" value="NZ_PHND01000001.1"/>
</dbReference>
<evidence type="ECO:0000256" key="8">
    <source>
        <dbReference type="ARBA" id="ARBA00022840"/>
    </source>
</evidence>
<dbReference type="GO" id="GO:0006235">
    <property type="term" value="P:dTTP biosynthetic process"/>
    <property type="evidence" value="ECO:0007669"/>
    <property type="project" value="UniProtKB-UniRule"/>
</dbReference>
<accession>A0A8E2QW58</accession>
<dbReference type="FunFam" id="3.40.50.300:FF:000225">
    <property type="entry name" value="Thymidylate kinase"/>
    <property type="match status" value="1"/>
</dbReference>
<evidence type="ECO:0000256" key="7">
    <source>
        <dbReference type="ARBA" id="ARBA00022777"/>
    </source>
</evidence>
<dbReference type="SUPFAM" id="SSF52540">
    <property type="entry name" value="P-loop containing nucleoside triphosphate hydrolases"/>
    <property type="match status" value="1"/>
</dbReference>
<dbReference type="PANTHER" id="PTHR10344">
    <property type="entry name" value="THYMIDYLATE KINASE"/>
    <property type="match status" value="1"/>
</dbReference>